<evidence type="ECO:0000313" key="6">
    <source>
        <dbReference type="Proteomes" id="UP000324022"/>
    </source>
</evidence>
<evidence type="ECO:0000256" key="1">
    <source>
        <dbReference type="ARBA" id="ARBA00023186"/>
    </source>
</evidence>
<evidence type="ECO:0000256" key="2">
    <source>
        <dbReference type="SAM" id="MobiDB-lite"/>
    </source>
</evidence>
<dbReference type="PANTHER" id="PTHR12658">
    <property type="entry name" value="BETA-TUBULIN COFACTOR D"/>
    <property type="match status" value="1"/>
</dbReference>
<dbReference type="Proteomes" id="UP000324022">
    <property type="component" value="Unassembled WGS sequence"/>
</dbReference>
<name>A0A5C3DS65_9BASI</name>
<dbReference type="InterPro" id="IPR016024">
    <property type="entry name" value="ARM-type_fold"/>
</dbReference>
<feature type="compositionally biased region" description="Polar residues" evidence="2">
    <location>
        <begin position="350"/>
        <end position="360"/>
    </location>
</feature>
<dbReference type="PANTHER" id="PTHR12658:SF0">
    <property type="entry name" value="TUBULIN-SPECIFIC CHAPERONE D"/>
    <property type="match status" value="1"/>
</dbReference>
<dbReference type="GO" id="GO:0048487">
    <property type="term" value="F:beta-tubulin binding"/>
    <property type="evidence" value="ECO:0007669"/>
    <property type="project" value="InterPro"/>
</dbReference>
<organism evidence="5 6">
    <name type="scientific">Ustilago trichophora</name>
    <dbReference type="NCBI Taxonomy" id="86804"/>
    <lineage>
        <taxon>Eukaryota</taxon>
        <taxon>Fungi</taxon>
        <taxon>Dikarya</taxon>
        <taxon>Basidiomycota</taxon>
        <taxon>Ustilaginomycotina</taxon>
        <taxon>Ustilaginomycetes</taxon>
        <taxon>Ustilaginales</taxon>
        <taxon>Ustilaginaceae</taxon>
        <taxon>Ustilago</taxon>
    </lineage>
</organism>
<reference evidence="5 6" key="1">
    <citation type="submission" date="2018-03" db="EMBL/GenBank/DDBJ databases">
        <authorList>
            <person name="Guldener U."/>
        </authorList>
    </citation>
    <scope>NUCLEOTIDE SEQUENCE [LARGE SCALE GENOMIC DNA]</scope>
    <source>
        <strain evidence="5 6">NBRC100155</strain>
    </source>
</reference>
<dbReference type="GO" id="GO:0007023">
    <property type="term" value="P:post-chaperonin tubulin folding pathway"/>
    <property type="evidence" value="ECO:0007669"/>
    <property type="project" value="InterPro"/>
</dbReference>
<dbReference type="Gene3D" id="1.25.10.10">
    <property type="entry name" value="Leucine-rich Repeat Variant"/>
    <property type="match status" value="1"/>
</dbReference>
<proteinExistence type="predicted"/>
<dbReference type="GO" id="GO:0005096">
    <property type="term" value="F:GTPase activator activity"/>
    <property type="evidence" value="ECO:0007669"/>
    <property type="project" value="InterPro"/>
</dbReference>
<dbReference type="OrthoDB" id="1735853at2759"/>
<keyword evidence="6" id="KW-1185">Reference proteome</keyword>
<evidence type="ECO:0000313" key="5">
    <source>
        <dbReference type="EMBL" id="SPO20011.1"/>
    </source>
</evidence>
<dbReference type="InterPro" id="IPR022577">
    <property type="entry name" value="TBCD_C"/>
</dbReference>
<dbReference type="EMBL" id="OOIN01000001">
    <property type="protein sequence ID" value="SPO20011.1"/>
    <property type="molecule type" value="Genomic_DNA"/>
</dbReference>
<dbReference type="InterPro" id="IPR058033">
    <property type="entry name" value="ARM_TBCD_2nd"/>
</dbReference>
<dbReference type="InterPro" id="IPR011989">
    <property type="entry name" value="ARM-like"/>
</dbReference>
<evidence type="ECO:0000259" key="3">
    <source>
        <dbReference type="Pfam" id="PF12612"/>
    </source>
</evidence>
<accession>A0A5C3DS65</accession>
<dbReference type="Pfam" id="PF25767">
    <property type="entry name" value="ARM_TBCD_2nd"/>
    <property type="match status" value="1"/>
</dbReference>
<feature type="region of interest" description="Disordered" evidence="2">
    <location>
        <begin position="347"/>
        <end position="373"/>
    </location>
</feature>
<dbReference type="Pfam" id="PF23579">
    <property type="entry name" value="ARM_TBCD"/>
    <property type="match status" value="1"/>
</dbReference>
<keyword evidence="1" id="KW-0143">Chaperone</keyword>
<sequence length="1234" mass="135502">MPSAGAAINDSSAEIEEKELVRFERADEYLSLLSRLVPPSAGSSSSIASTSVTAISPEDALSTLISILDEYQDQSNLLDPYLERIVSPPVEALQRHVRSLALSDRINTSDHLSSDSVTRLSKLVYAYTKVRGYKTIVHYFPHEVADLPATLSFLEQLQRSLQNDAGESSTSCWELRYVCLLWLSLICMIPFDLAKFDRPGQEPQQSTASRIAAMAEHFITSPGKERDAAAVVLGRLFQRTDVQLRDHFTAFLTTSRIALESTANLSPFHATGILQALCEILKTSEPDFVVTHLASIQSIIEVYDSPEMGALTGNVLVVKYQTKLTSRLALKLLRPRAARRRANKLHVLGGSSTHNPPATQITSEEDEDDESDIPEETEQFISYLIEALQHKDTVVRYSAAKGLARLCDRLPTSFLNQVVEAIISLFHINVPNLYSGAMDLSSVSEHTWQGTCMALAELSRRGLLFAEMLSEAFPWILKALLFDVRRGAHSVGANVRDAACYVVWALARSNDVESIRPHAMELAQRLVAVATLDRDVSIRRAASAAFQESVGRLSLFPHGIDVIRMTDFYAVSVRRSAFLECAVNVSRFAEYQGYLVDHLLDVVTIHWDPAMRRLGAQSIALIAMNDPAVLMTAITSRLSARIGTSDTAVLHGTLLSLAEVCRVSRTLSGDQAVVAEEVRAKAFGLLNSVRPSVFRSLGAAATLQAACQLIGAGFPTSTTSSKDETQTWEKVLNLALARQEEIVHNAAAEAVAHLSRVVDFTCKVRSTLDSWSTLTLPQQQSNALLLGTIHFESHPQLFEPVIDHLISLTRPSTKTTPNILYSTNIEVRRNAMDSLTRSHPHILHLHHETSLLLLPRIVHSLLAGLGDYTTDQRGDVGSWVRLSCVTGLREILILLSRQQRLVLEESLFHRVIGALWKQAAERIDHVRHMAGCSVVAVYHAYSSPNERVVKPMGYDVVKSAFGAGCLQPFGEMQNGDGKAEGTVDLSLNFNNPTKAYPRLCQLLTIPTYRMSILEGLLLSIGSKSDLGERIIGPSLSTLTTADNGSGYTLPQLLGNIFDLAKGHFGENRIFIPSIIAVSLLLENGSQHDEENVEDVLVRLVRMAMTNVDKIKSVPRLVASATLCANLVLVITSSTAKEGKAKLLEMLLKAVRVFLKHPFPTVRTRMAEQLYAVLSSGVSFDDEEEDGGGEGGKLELWEDVEMALLDTKWGAVSTDGDDNEETVQSIVSALPRLLG</sequence>
<gene>
    <name evidence="5" type="ORF">UTRI_00403_B</name>
</gene>
<dbReference type="GO" id="GO:0000226">
    <property type="term" value="P:microtubule cytoskeleton organization"/>
    <property type="evidence" value="ECO:0007669"/>
    <property type="project" value="TreeGrafter"/>
</dbReference>
<dbReference type="SUPFAM" id="SSF48371">
    <property type="entry name" value="ARM repeat"/>
    <property type="match status" value="1"/>
</dbReference>
<feature type="compositionally biased region" description="Acidic residues" evidence="2">
    <location>
        <begin position="363"/>
        <end position="373"/>
    </location>
</feature>
<dbReference type="Pfam" id="PF12612">
    <property type="entry name" value="TFCD_C"/>
    <property type="match status" value="1"/>
</dbReference>
<dbReference type="InterPro" id="IPR033162">
    <property type="entry name" value="TBCD"/>
</dbReference>
<protein>
    <submittedName>
        <fullName evidence="5">Related to Tubulin-folding cofactor D</fullName>
    </submittedName>
</protein>
<feature type="domain" description="Tubulin-folding cofactor D C-terminal" evidence="3">
    <location>
        <begin position="909"/>
        <end position="1115"/>
    </location>
</feature>
<evidence type="ECO:0000259" key="4">
    <source>
        <dbReference type="Pfam" id="PF25767"/>
    </source>
</evidence>
<feature type="domain" description="Tubulin-folding cofactor D ARM repeats" evidence="4">
    <location>
        <begin position="317"/>
        <end position="560"/>
    </location>
</feature>
<dbReference type="AlphaFoldDB" id="A0A5C3DS65"/>
<dbReference type="GO" id="GO:0007021">
    <property type="term" value="P:tubulin complex assembly"/>
    <property type="evidence" value="ECO:0007669"/>
    <property type="project" value="InterPro"/>
</dbReference>